<dbReference type="Proteomes" id="UP001596108">
    <property type="component" value="Unassembled WGS sequence"/>
</dbReference>
<dbReference type="InterPro" id="IPR013830">
    <property type="entry name" value="SGNH_hydro"/>
</dbReference>
<feature type="compositionally biased region" description="Polar residues" evidence="1">
    <location>
        <begin position="1"/>
        <end position="11"/>
    </location>
</feature>
<keyword evidence="3" id="KW-0378">Hydrolase</keyword>
<protein>
    <submittedName>
        <fullName evidence="3">SGNH/GDSL hydrolase family protein</fullName>
    </submittedName>
</protein>
<name>A0ABW0QY96_9BACL</name>
<keyword evidence="4" id="KW-1185">Reference proteome</keyword>
<evidence type="ECO:0000256" key="1">
    <source>
        <dbReference type="SAM" id="MobiDB-lite"/>
    </source>
</evidence>
<feature type="region of interest" description="Disordered" evidence="1">
    <location>
        <begin position="1"/>
        <end position="24"/>
    </location>
</feature>
<dbReference type="InterPro" id="IPR036514">
    <property type="entry name" value="SGNH_hydro_sf"/>
</dbReference>
<dbReference type="RefSeq" id="WP_378111758.1">
    <property type="nucleotide sequence ID" value="NZ_JBHSNC010000031.1"/>
</dbReference>
<evidence type="ECO:0000259" key="2">
    <source>
        <dbReference type="Pfam" id="PF13472"/>
    </source>
</evidence>
<sequence>MADYNKTNVDESGNGGPAAPKDPVEQRSGFFIMFESIIEATTRPDGKFSQEIYLEGQRLIDKAKFSGGVEDEEILGFLTSCSGFRRLVHSIGVSVKAHDQEVSSLFFAIENWGKTSKYETGTRLRIPCPADGSEMILTLEDYDWSPDDDVPGKFAVEFERAGALATVSIILYLHEGYQVPEFTIEPPVDFGSQAYREMVAKSLLNRGNNKRLKAAIDKAKRGERVTIAYIGGSITQGAGAKPIHTECYAYQSYSNFKHRFGKEGGDAIQLIKAGVGGTPSELGIVRYERDVLRDGTAAPDIVIVEFAVNDEGDETKGNCYESLVLKALAAENEPAVILLFSVFVNDWNLQERLAPVGRHYDLPMVSVKDAVVEQFRLTKAEGNIISKRQFFYDIYHPTNAGHTVMADCLGYLFAETERSAPDLEDIVTDKPPAIGNDFIDTYLLDRSSKVEGIATIDAGSFIDTDADLQMVEMDDHPYGSPQFPNNWMHTAESGSDSFKMTIRCKRLILVFKDSGSSDFGSADIWVDGQHAKIADPHENNWTHCNAVILCNEQVSKEHSVEIKMVSGHEDKRFTILGFSYVP</sequence>
<dbReference type="PANTHER" id="PTHR34407">
    <property type="entry name" value="EXPRESSED PROTEIN"/>
    <property type="match status" value="1"/>
</dbReference>
<dbReference type="GO" id="GO:0016787">
    <property type="term" value="F:hydrolase activity"/>
    <property type="evidence" value="ECO:0007669"/>
    <property type="project" value="UniProtKB-KW"/>
</dbReference>
<comment type="caution">
    <text evidence="3">The sequence shown here is derived from an EMBL/GenBank/DDBJ whole genome shotgun (WGS) entry which is preliminary data.</text>
</comment>
<dbReference type="Pfam" id="PF13472">
    <property type="entry name" value="Lipase_GDSL_2"/>
    <property type="match status" value="1"/>
</dbReference>
<evidence type="ECO:0000313" key="4">
    <source>
        <dbReference type="Proteomes" id="UP001596108"/>
    </source>
</evidence>
<proteinExistence type="predicted"/>
<reference evidence="4" key="1">
    <citation type="journal article" date="2019" name="Int. J. Syst. Evol. Microbiol.">
        <title>The Global Catalogue of Microorganisms (GCM) 10K type strain sequencing project: providing services to taxonomists for standard genome sequencing and annotation.</title>
        <authorList>
            <consortium name="The Broad Institute Genomics Platform"/>
            <consortium name="The Broad Institute Genome Sequencing Center for Infectious Disease"/>
            <person name="Wu L."/>
            <person name="Ma J."/>
        </authorList>
    </citation>
    <scope>NUCLEOTIDE SEQUENCE [LARGE SCALE GENOMIC DNA]</scope>
    <source>
        <strain evidence="4">CGMCC 1.18578</strain>
    </source>
</reference>
<gene>
    <name evidence="3" type="ORF">ACFPQ4_10310</name>
</gene>
<dbReference type="SUPFAM" id="SSF52266">
    <property type="entry name" value="SGNH hydrolase"/>
    <property type="match status" value="1"/>
</dbReference>
<feature type="domain" description="SGNH hydrolase-type esterase" evidence="2">
    <location>
        <begin position="230"/>
        <end position="403"/>
    </location>
</feature>
<dbReference type="EMBL" id="JBHSNC010000031">
    <property type="protein sequence ID" value="MFC5529835.1"/>
    <property type="molecule type" value="Genomic_DNA"/>
</dbReference>
<organism evidence="3 4">
    <name type="scientific">Cohnella yongneupensis</name>
    <dbReference type="NCBI Taxonomy" id="425006"/>
    <lineage>
        <taxon>Bacteria</taxon>
        <taxon>Bacillati</taxon>
        <taxon>Bacillota</taxon>
        <taxon>Bacilli</taxon>
        <taxon>Bacillales</taxon>
        <taxon>Paenibacillaceae</taxon>
        <taxon>Cohnella</taxon>
    </lineage>
</organism>
<dbReference type="Gene3D" id="3.40.50.1110">
    <property type="entry name" value="SGNH hydrolase"/>
    <property type="match status" value="1"/>
</dbReference>
<evidence type="ECO:0000313" key="3">
    <source>
        <dbReference type="EMBL" id="MFC5529835.1"/>
    </source>
</evidence>
<accession>A0ABW0QY96</accession>
<dbReference type="CDD" id="cd00229">
    <property type="entry name" value="SGNH_hydrolase"/>
    <property type="match status" value="1"/>
</dbReference>
<dbReference type="PANTHER" id="PTHR34407:SF1">
    <property type="entry name" value="SGNH HYDROLASE-TYPE ESTERASE DOMAIN-CONTAINING PROTEIN"/>
    <property type="match status" value="1"/>
</dbReference>